<dbReference type="GO" id="GO:0031176">
    <property type="term" value="F:endo-1,4-beta-xylanase activity"/>
    <property type="evidence" value="ECO:0007669"/>
    <property type="project" value="UniProtKB-EC"/>
</dbReference>
<keyword evidence="5 6" id="KW-0624">Polysaccharide degradation</keyword>
<protein>
    <recommendedName>
        <fullName evidence="6">Beta-xylanase</fullName>
        <ecNumber evidence="6">3.2.1.8</ecNumber>
    </recommendedName>
</protein>
<name>A0A8H2WHU8_9AGAM</name>
<evidence type="ECO:0000256" key="5">
    <source>
        <dbReference type="ARBA" id="ARBA00023326"/>
    </source>
</evidence>
<dbReference type="Pfam" id="PF00331">
    <property type="entry name" value="Glyco_hydro_10"/>
    <property type="match status" value="1"/>
</dbReference>
<evidence type="ECO:0000256" key="3">
    <source>
        <dbReference type="ARBA" id="ARBA00023277"/>
    </source>
</evidence>
<comment type="similarity">
    <text evidence="1 6">Belongs to the glycosyl hydrolase 10 (cellulase F) family.</text>
</comment>
<dbReference type="EC" id="3.2.1.8" evidence="6"/>
<dbReference type="SMART" id="SM00633">
    <property type="entry name" value="Glyco_10"/>
    <property type="match status" value="1"/>
</dbReference>
<dbReference type="InterPro" id="IPR044846">
    <property type="entry name" value="GH10"/>
</dbReference>
<keyword evidence="7" id="KW-0732">Signal</keyword>
<dbReference type="Gene3D" id="3.20.20.80">
    <property type="entry name" value="Glycosidases"/>
    <property type="match status" value="1"/>
</dbReference>
<dbReference type="Proteomes" id="UP000663826">
    <property type="component" value="Unassembled WGS sequence"/>
</dbReference>
<dbReference type="PANTHER" id="PTHR31490:SF76">
    <property type="entry name" value="ENDO-1,4-BETA-XYLANASE C"/>
    <property type="match status" value="1"/>
</dbReference>
<dbReference type="AlphaFoldDB" id="A0A8H2WHU8"/>
<feature type="chain" id="PRO_5034223901" description="Beta-xylanase" evidence="7">
    <location>
        <begin position="21"/>
        <end position="317"/>
    </location>
</feature>
<dbReference type="PRINTS" id="PR00134">
    <property type="entry name" value="GLHYDRLASE10"/>
</dbReference>
<evidence type="ECO:0000259" key="8">
    <source>
        <dbReference type="PROSITE" id="PS51760"/>
    </source>
</evidence>
<sequence>MYFSTPTILAVLAATPAVFGQLDSKIKSKGKKYFGTCSDSGLLSNSQNAAIIRSDFGQLTPENSAKWDAIEPSRGNFNYGGFDTLVNFAQSNGKLVRGHTFVWHSQLPSWVSNIGDSGTLTSVIQNHINSIGSRYRGKIYAWDVVNEIFNEDGTLRSSVFSRVLGENFVAIAFKAARAADPSAKLYINDYNLDSVNSKVNGLVNLVSRQRAAGTPIDGIGTQAHLQAGGAGGVQAALNALANSGVSEVAITELDIANASGNDYATAVKACLNVSKCVGITVWGVSDKDSWRASSNPLLFNGSYQKKAAYNSVISALS</sequence>
<dbReference type="GO" id="GO:0000272">
    <property type="term" value="P:polysaccharide catabolic process"/>
    <property type="evidence" value="ECO:0007669"/>
    <property type="project" value="UniProtKB-KW"/>
</dbReference>
<evidence type="ECO:0000256" key="4">
    <source>
        <dbReference type="ARBA" id="ARBA00023295"/>
    </source>
</evidence>
<evidence type="ECO:0000256" key="6">
    <source>
        <dbReference type="RuleBase" id="RU361174"/>
    </source>
</evidence>
<keyword evidence="4 6" id="KW-0326">Glycosidase</keyword>
<comment type="caution">
    <text evidence="9">The sequence shown here is derived from an EMBL/GenBank/DDBJ whole genome shotgun (WGS) entry which is preliminary data.</text>
</comment>
<dbReference type="SUPFAM" id="SSF51445">
    <property type="entry name" value="(Trans)glycosidases"/>
    <property type="match status" value="1"/>
</dbReference>
<reference evidence="9" key="1">
    <citation type="submission" date="2021-01" db="EMBL/GenBank/DDBJ databases">
        <authorList>
            <person name="Kaushik A."/>
        </authorList>
    </citation>
    <scope>NUCLEOTIDE SEQUENCE</scope>
    <source>
        <strain evidence="9">AG1-1B</strain>
    </source>
</reference>
<dbReference type="PANTHER" id="PTHR31490">
    <property type="entry name" value="GLYCOSYL HYDROLASE"/>
    <property type="match status" value="1"/>
</dbReference>
<evidence type="ECO:0000313" key="9">
    <source>
        <dbReference type="EMBL" id="CAE6379980.1"/>
    </source>
</evidence>
<feature type="domain" description="GH10" evidence="8">
    <location>
        <begin position="37"/>
        <end position="315"/>
    </location>
</feature>
<proteinExistence type="inferred from homology"/>
<dbReference type="PROSITE" id="PS51760">
    <property type="entry name" value="GH10_2"/>
    <property type="match status" value="1"/>
</dbReference>
<feature type="signal peptide" evidence="7">
    <location>
        <begin position="1"/>
        <end position="20"/>
    </location>
</feature>
<dbReference type="InterPro" id="IPR001000">
    <property type="entry name" value="GH10_dom"/>
</dbReference>
<evidence type="ECO:0000256" key="1">
    <source>
        <dbReference type="ARBA" id="ARBA00007495"/>
    </source>
</evidence>
<comment type="catalytic activity">
    <reaction evidence="6">
        <text>Endohydrolysis of (1-&gt;4)-beta-D-xylosidic linkages in xylans.</text>
        <dbReference type="EC" id="3.2.1.8"/>
    </reaction>
</comment>
<keyword evidence="2 6" id="KW-0378">Hydrolase</keyword>
<accession>A0A8H2WHU8</accession>
<dbReference type="InterPro" id="IPR017853">
    <property type="entry name" value="GH"/>
</dbReference>
<evidence type="ECO:0000256" key="7">
    <source>
        <dbReference type="SAM" id="SignalP"/>
    </source>
</evidence>
<gene>
    <name evidence="9" type="ORF">RDB_LOCUS20360</name>
</gene>
<dbReference type="EMBL" id="CAJMWQ010000778">
    <property type="protein sequence ID" value="CAE6379980.1"/>
    <property type="molecule type" value="Genomic_DNA"/>
</dbReference>
<evidence type="ECO:0000313" key="10">
    <source>
        <dbReference type="Proteomes" id="UP000663826"/>
    </source>
</evidence>
<organism evidence="9 10">
    <name type="scientific">Rhizoctonia solani</name>
    <dbReference type="NCBI Taxonomy" id="456999"/>
    <lineage>
        <taxon>Eukaryota</taxon>
        <taxon>Fungi</taxon>
        <taxon>Dikarya</taxon>
        <taxon>Basidiomycota</taxon>
        <taxon>Agaricomycotina</taxon>
        <taxon>Agaricomycetes</taxon>
        <taxon>Cantharellales</taxon>
        <taxon>Ceratobasidiaceae</taxon>
        <taxon>Rhizoctonia</taxon>
    </lineage>
</organism>
<keyword evidence="3 6" id="KW-0119">Carbohydrate metabolism</keyword>
<evidence type="ECO:0000256" key="2">
    <source>
        <dbReference type="ARBA" id="ARBA00022801"/>
    </source>
</evidence>